<protein>
    <recommendedName>
        <fullName evidence="2">RNase III domain-containing protein</fullName>
    </recommendedName>
</protein>
<dbReference type="AlphaFoldDB" id="A0A166QQD0"/>
<dbReference type="InterPro" id="IPR000999">
    <property type="entry name" value="RNase_III_dom"/>
</dbReference>
<dbReference type="GO" id="GO:0004525">
    <property type="term" value="F:ribonuclease III activity"/>
    <property type="evidence" value="ECO:0007669"/>
    <property type="project" value="InterPro"/>
</dbReference>
<evidence type="ECO:0000256" key="1">
    <source>
        <dbReference type="SAM" id="MobiDB-lite"/>
    </source>
</evidence>
<dbReference type="Gene3D" id="1.10.1520.10">
    <property type="entry name" value="Ribonuclease III domain"/>
    <property type="match status" value="1"/>
</dbReference>
<dbReference type="STRING" id="436010.A0A166QQD0"/>
<reference evidence="3 4" key="1">
    <citation type="journal article" date="2016" name="Mol. Biol. Evol.">
        <title>Comparative Genomics of Early-Diverging Mushroom-Forming Fungi Provides Insights into the Origins of Lignocellulose Decay Capabilities.</title>
        <authorList>
            <person name="Nagy L.G."/>
            <person name="Riley R."/>
            <person name="Tritt A."/>
            <person name="Adam C."/>
            <person name="Daum C."/>
            <person name="Floudas D."/>
            <person name="Sun H."/>
            <person name="Yadav J.S."/>
            <person name="Pangilinan J."/>
            <person name="Larsson K.H."/>
            <person name="Matsuura K."/>
            <person name="Barry K."/>
            <person name="Labutti K."/>
            <person name="Kuo R."/>
            <person name="Ohm R.A."/>
            <person name="Bhattacharya S.S."/>
            <person name="Shirouzu T."/>
            <person name="Yoshinaga Y."/>
            <person name="Martin F.M."/>
            <person name="Grigoriev I.V."/>
            <person name="Hibbett D.S."/>
        </authorList>
    </citation>
    <scope>NUCLEOTIDE SEQUENCE [LARGE SCALE GENOMIC DNA]</scope>
    <source>
        <strain evidence="3 4">CBS 109695</strain>
    </source>
</reference>
<dbReference type="OrthoDB" id="416741at2759"/>
<organism evidence="3 4">
    <name type="scientific">Athelia psychrophila</name>
    <dbReference type="NCBI Taxonomy" id="1759441"/>
    <lineage>
        <taxon>Eukaryota</taxon>
        <taxon>Fungi</taxon>
        <taxon>Dikarya</taxon>
        <taxon>Basidiomycota</taxon>
        <taxon>Agaricomycotina</taxon>
        <taxon>Agaricomycetes</taxon>
        <taxon>Agaricomycetidae</taxon>
        <taxon>Atheliales</taxon>
        <taxon>Atheliaceae</taxon>
        <taxon>Athelia</taxon>
    </lineage>
</organism>
<dbReference type="PROSITE" id="PS50142">
    <property type="entry name" value="RNASE_3_2"/>
    <property type="match status" value="1"/>
</dbReference>
<evidence type="ECO:0000313" key="3">
    <source>
        <dbReference type="EMBL" id="KZP27422.1"/>
    </source>
</evidence>
<feature type="region of interest" description="Disordered" evidence="1">
    <location>
        <begin position="1"/>
        <end position="36"/>
    </location>
</feature>
<dbReference type="Pfam" id="PF00636">
    <property type="entry name" value="Ribonuclease_3"/>
    <property type="match status" value="1"/>
</dbReference>
<sequence length="428" mass="47515">MHSLQRGTRATRRQAYDDIHNRRGSSRPYPSQPRRDPAHLYIQKRVNSAIMGPAFQFRLPELGSHISLASRDQRSEIYETIGDGLLHSVVALEMYRHYPEATPHYITIARAVINSNCTFAHFMVKSGAFVNEPDLLSGKTSKAAADAFETLVAAFYFERGFHALREWAGDVLGPLFDVTQQAYNDRCKKRPRPEQDHQEGPSQKRRKSDDATIIASTTTPYRRARSLSAGHDDVQMLQVPRDRILKRTVATPEHYNMTNQAASSSSKLHAPRAEVIDLTNARGTETIDSTNSGGAEVIDLTDDRGDEDWIDCDAEDPFISELASHITAANQDDLPTSSPVVASGLMTTAQPMGSVSSNTSANRTVAELELSGLLLLPNPSSSGTSHTAVSTLNKRRLWLNKKKKDAKKRKLVQESAFMRGVELIEVFD</sequence>
<dbReference type="InterPro" id="IPR036389">
    <property type="entry name" value="RNase_III_sf"/>
</dbReference>
<proteinExistence type="predicted"/>
<accession>A0A166QQD0</accession>
<dbReference type="CDD" id="cd00593">
    <property type="entry name" value="RIBOc"/>
    <property type="match status" value="1"/>
</dbReference>
<dbReference type="Proteomes" id="UP000076532">
    <property type="component" value="Unassembled WGS sequence"/>
</dbReference>
<dbReference type="SUPFAM" id="SSF69065">
    <property type="entry name" value="RNase III domain-like"/>
    <property type="match status" value="1"/>
</dbReference>
<gene>
    <name evidence="3" type="ORF">FIBSPDRAFT_1040250</name>
</gene>
<feature type="domain" description="RNase III" evidence="2">
    <location>
        <begin position="59"/>
        <end position="160"/>
    </location>
</feature>
<feature type="region of interest" description="Disordered" evidence="1">
    <location>
        <begin position="186"/>
        <end position="217"/>
    </location>
</feature>
<dbReference type="EMBL" id="KV417509">
    <property type="protein sequence ID" value="KZP27422.1"/>
    <property type="molecule type" value="Genomic_DNA"/>
</dbReference>
<keyword evidence="4" id="KW-1185">Reference proteome</keyword>
<dbReference type="GO" id="GO:0006396">
    <property type="term" value="P:RNA processing"/>
    <property type="evidence" value="ECO:0007669"/>
    <property type="project" value="InterPro"/>
</dbReference>
<evidence type="ECO:0000259" key="2">
    <source>
        <dbReference type="PROSITE" id="PS50142"/>
    </source>
</evidence>
<name>A0A166QQD0_9AGAM</name>
<evidence type="ECO:0000313" key="4">
    <source>
        <dbReference type="Proteomes" id="UP000076532"/>
    </source>
</evidence>